<dbReference type="Proteomes" id="UP000450917">
    <property type="component" value="Unassembled WGS sequence"/>
</dbReference>
<dbReference type="Pfam" id="PF03480">
    <property type="entry name" value="DctP"/>
    <property type="match status" value="1"/>
</dbReference>
<sequence length="342" mass="38344">MTLVASLFVSGCGNGNASGQNEGNGESAKPAAAKAITIKVANYFAPDHPQNVALREKFKPLVEKNSGGSLKVEIYENNKLGAEKEFYDGIRNGSIEMGIPGLIMQTEIEKLQVGELPFLIESFAHAQKVFQGPIGKELTVDLEQKHGVKALAWSANGFRMFSSNRPINQMSDFKGLRMRMPNAQVFLDLGKSLGMNVTPLPLSEVFTALEQKVVDGQDNPLASLRASGYYEVQTDVLESQHIFSPNMYIISNKFFQKLTPEQQKVVQEAATASAEHEWKLMEESYETDKKFLQEHKIKFTTPDDKFRDEMKKSVQPMYEQFYKTYPWGKEIIEKIQAEAKGL</sequence>
<keyword evidence="6" id="KW-1185">Reference proteome</keyword>
<dbReference type="PIRSF" id="PIRSF006470">
    <property type="entry name" value="DctB"/>
    <property type="match status" value="1"/>
</dbReference>
<accession>A0A7X2ZBE0</accession>
<name>A0A7X2ZBE0_9BACL</name>
<dbReference type="InterPro" id="IPR018389">
    <property type="entry name" value="DctP_fam"/>
</dbReference>
<dbReference type="Gene3D" id="3.40.190.170">
    <property type="entry name" value="Bacterial extracellular solute-binding protein, family 7"/>
    <property type="match status" value="1"/>
</dbReference>
<gene>
    <name evidence="5" type="ORF">GNP93_10070</name>
</gene>
<dbReference type="PANTHER" id="PTHR33376">
    <property type="match status" value="1"/>
</dbReference>
<proteinExistence type="inferred from homology"/>
<organism evidence="5 6">
    <name type="scientific">Paenibacillus validus</name>
    <dbReference type="NCBI Taxonomy" id="44253"/>
    <lineage>
        <taxon>Bacteria</taxon>
        <taxon>Bacillati</taxon>
        <taxon>Bacillota</taxon>
        <taxon>Bacilli</taxon>
        <taxon>Bacillales</taxon>
        <taxon>Paenibacillaceae</taxon>
        <taxon>Paenibacillus</taxon>
    </lineage>
</organism>
<dbReference type="AlphaFoldDB" id="A0A7X2ZBE0"/>
<evidence type="ECO:0000256" key="4">
    <source>
        <dbReference type="ARBA" id="ARBA00022729"/>
    </source>
</evidence>
<dbReference type="GO" id="GO:0030288">
    <property type="term" value="C:outer membrane-bounded periplasmic space"/>
    <property type="evidence" value="ECO:0007669"/>
    <property type="project" value="InterPro"/>
</dbReference>
<comment type="similarity">
    <text evidence="2">Belongs to the bacterial solute-binding protein 7 family.</text>
</comment>
<dbReference type="CDD" id="cd13603">
    <property type="entry name" value="PBP2_TRAP_Siap_TeaA_like"/>
    <property type="match status" value="1"/>
</dbReference>
<evidence type="ECO:0000313" key="6">
    <source>
        <dbReference type="Proteomes" id="UP000450917"/>
    </source>
</evidence>
<evidence type="ECO:0000313" key="5">
    <source>
        <dbReference type="EMBL" id="MUG71026.1"/>
    </source>
</evidence>
<dbReference type="PANTHER" id="PTHR33376:SF4">
    <property type="entry name" value="SIALIC ACID-BINDING PERIPLASMIC PROTEIN SIAP"/>
    <property type="match status" value="1"/>
</dbReference>
<reference evidence="5 6" key="1">
    <citation type="submission" date="2019-11" db="EMBL/GenBank/DDBJ databases">
        <title>Draft genome sequences of five Paenibacillus species of dairy origin.</title>
        <authorList>
            <person name="Olajide A.M."/>
            <person name="Chen S."/>
            <person name="Lapointe G."/>
        </authorList>
    </citation>
    <scope>NUCLEOTIDE SEQUENCE [LARGE SCALE GENOMIC DNA]</scope>
    <source>
        <strain evidence="5 6">2CS3</strain>
    </source>
</reference>
<dbReference type="InterPro" id="IPR004682">
    <property type="entry name" value="TRAP_DctP"/>
</dbReference>
<dbReference type="GO" id="GO:0055085">
    <property type="term" value="P:transmembrane transport"/>
    <property type="evidence" value="ECO:0007669"/>
    <property type="project" value="InterPro"/>
</dbReference>
<comment type="caution">
    <text evidence="5">The sequence shown here is derived from an EMBL/GenBank/DDBJ whole genome shotgun (WGS) entry which is preliminary data.</text>
</comment>
<protein>
    <submittedName>
        <fullName evidence="5">DctP family TRAP transporter solute-binding subunit</fullName>
    </submittedName>
</protein>
<keyword evidence="3" id="KW-0813">Transport</keyword>
<evidence type="ECO:0000256" key="2">
    <source>
        <dbReference type="ARBA" id="ARBA00009023"/>
    </source>
</evidence>
<keyword evidence="4" id="KW-0732">Signal</keyword>
<dbReference type="NCBIfam" id="TIGR00787">
    <property type="entry name" value="dctP"/>
    <property type="match status" value="1"/>
</dbReference>
<comment type="subcellular location">
    <subcellularLocation>
        <location evidence="1">Cell envelope</location>
    </subcellularLocation>
</comment>
<evidence type="ECO:0000256" key="3">
    <source>
        <dbReference type="ARBA" id="ARBA00022448"/>
    </source>
</evidence>
<evidence type="ECO:0000256" key="1">
    <source>
        <dbReference type="ARBA" id="ARBA00004196"/>
    </source>
</evidence>
<dbReference type="NCBIfam" id="NF037995">
    <property type="entry name" value="TRAP_S1"/>
    <property type="match status" value="1"/>
</dbReference>
<dbReference type="EMBL" id="WNZX01000007">
    <property type="protein sequence ID" value="MUG71026.1"/>
    <property type="molecule type" value="Genomic_DNA"/>
</dbReference>
<dbReference type="InterPro" id="IPR038404">
    <property type="entry name" value="TRAP_DctP_sf"/>
</dbReference>